<accession>A0A928YVM6</accession>
<feature type="signal peptide" evidence="10">
    <location>
        <begin position="1"/>
        <end position="29"/>
    </location>
</feature>
<evidence type="ECO:0000256" key="10">
    <source>
        <dbReference type="SAM" id="SignalP"/>
    </source>
</evidence>
<evidence type="ECO:0000256" key="2">
    <source>
        <dbReference type="ARBA" id="ARBA00022729"/>
    </source>
</evidence>
<feature type="domain" description="CBM2" evidence="11">
    <location>
        <begin position="27"/>
        <end position="131"/>
    </location>
</feature>
<dbReference type="InterPro" id="IPR017853">
    <property type="entry name" value="GH"/>
</dbReference>
<dbReference type="Proteomes" id="UP000652567">
    <property type="component" value="Unassembled WGS sequence"/>
</dbReference>
<dbReference type="InterPro" id="IPR008965">
    <property type="entry name" value="CBM2/CBM3_carb-bd_dom_sf"/>
</dbReference>
<feature type="chain" id="PRO_5037519234" description="Endoglucanase" evidence="10">
    <location>
        <begin position="30"/>
        <end position="478"/>
    </location>
</feature>
<dbReference type="EMBL" id="PRDL01000001">
    <property type="protein sequence ID" value="MBE8717238.1"/>
    <property type="molecule type" value="Genomic_DNA"/>
</dbReference>
<gene>
    <name evidence="12" type="ORF">C4F51_08570</name>
</gene>
<evidence type="ECO:0000256" key="8">
    <source>
        <dbReference type="ARBA" id="ARBA00023326"/>
    </source>
</evidence>
<dbReference type="GO" id="GO:0030247">
    <property type="term" value="F:polysaccharide binding"/>
    <property type="evidence" value="ECO:0007669"/>
    <property type="project" value="UniProtKB-UniRule"/>
</dbReference>
<evidence type="ECO:0000256" key="9">
    <source>
        <dbReference type="RuleBase" id="RU361153"/>
    </source>
</evidence>
<evidence type="ECO:0000256" key="4">
    <source>
        <dbReference type="ARBA" id="ARBA00023001"/>
    </source>
</evidence>
<evidence type="ECO:0000259" key="11">
    <source>
        <dbReference type="PROSITE" id="PS51173"/>
    </source>
</evidence>
<dbReference type="SUPFAM" id="SSF49384">
    <property type="entry name" value="Carbohydrate-binding domain"/>
    <property type="match status" value="1"/>
</dbReference>
<comment type="similarity">
    <text evidence="9">Belongs to the glycosyl hydrolase 5 (cellulase A) family.</text>
</comment>
<evidence type="ECO:0000256" key="7">
    <source>
        <dbReference type="ARBA" id="ARBA00023295"/>
    </source>
</evidence>
<dbReference type="InterPro" id="IPR012291">
    <property type="entry name" value="CBM2_carb-bd_dom_sf"/>
</dbReference>
<comment type="catalytic activity">
    <reaction evidence="1 9">
        <text>Endohydrolysis of (1-&gt;4)-beta-D-glucosidic linkages in cellulose, lichenin and cereal beta-D-glucans.</text>
        <dbReference type="EC" id="3.2.1.4"/>
    </reaction>
</comment>
<keyword evidence="4 9" id="KW-0136">Cellulose degradation</keyword>
<sequence length="478" mass="52048">MINSARRYALITPALWLLAGLIATPFAHAQTADCTYSISNEWSTGYTANIRITNNSAQTINGWNVSWHYQNNQMTNGWNANFTGSNPFQASNLAWNGNITPGTHVEFGFQVNKNGGAAEQPAVEGNICHSNSQQSSVSSQSSYSSSVVSVSSVYSSSSSSNSSLSSHQSSQSSGGATAGGFVSEHGHLRASGSQLLNRHNQPVQLRGMSSHGLQWYGEFMNIDSIRWLRDDWGINVIRAAMYTSSDGYISNPSVKYKVFEIVEAAIELDIYVLVDWHILSDGNPQTYQQQAKVFFDEVASRYGNIPNIIYEIANEPNGGGVNWNNAIRPYAQDVIPVIRQHAPDSLVIVGTATWSQDVTDAAANPVTFPNVGYAMHFYACTHGQWLRDKVDQARAQGALIFSTEWGTADATGDGQVCEQQTREWINFLNARGISWVNWSITPKVEGTAALRPGASPTGNWSASDLSPSGTLVKELISE</sequence>
<keyword evidence="5" id="KW-1015">Disulfide bond</keyword>
<dbReference type="GO" id="GO:0008810">
    <property type="term" value="F:cellulase activity"/>
    <property type="evidence" value="ECO:0007669"/>
    <property type="project" value="UniProtKB-EC"/>
</dbReference>
<dbReference type="AlphaFoldDB" id="A0A928YVM6"/>
<keyword evidence="6 9" id="KW-0119">Carbohydrate metabolism</keyword>
<evidence type="ECO:0000313" key="12">
    <source>
        <dbReference type="EMBL" id="MBE8717238.1"/>
    </source>
</evidence>
<name>A0A928YVM6_9GAMM</name>
<dbReference type="SMART" id="SM00637">
    <property type="entry name" value="CBD_II"/>
    <property type="match status" value="1"/>
</dbReference>
<dbReference type="EC" id="3.2.1.4" evidence="9"/>
<evidence type="ECO:0000313" key="13">
    <source>
        <dbReference type="Proteomes" id="UP000652567"/>
    </source>
</evidence>
<dbReference type="GO" id="GO:0030245">
    <property type="term" value="P:cellulose catabolic process"/>
    <property type="evidence" value="ECO:0007669"/>
    <property type="project" value="UniProtKB-KW"/>
</dbReference>
<dbReference type="InterPro" id="IPR001547">
    <property type="entry name" value="Glyco_hydro_5"/>
</dbReference>
<dbReference type="PANTHER" id="PTHR34142">
    <property type="entry name" value="ENDO-BETA-1,4-GLUCANASE A"/>
    <property type="match status" value="1"/>
</dbReference>
<evidence type="ECO:0000256" key="6">
    <source>
        <dbReference type="ARBA" id="ARBA00023277"/>
    </source>
</evidence>
<dbReference type="Gene3D" id="3.20.20.80">
    <property type="entry name" value="Glycosidases"/>
    <property type="match status" value="1"/>
</dbReference>
<dbReference type="PANTHER" id="PTHR34142:SF1">
    <property type="entry name" value="GLYCOSIDE HYDROLASE FAMILY 5 DOMAIN-CONTAINING PROTEIN"/>
    <property type="match status" value="1"/>
</dbReference>
<organism evidence="12 13">
    <name type="scientific">Cellvibrio polysaccharolyticus</name>
    <dbReference type="NCBI Taxonomy" id="2082724"/>
    <lineage>
        <taxon>Bacteria</taxon>
        <taxon>Pseudomonadati</taxon>
        <taxon>Pseudomonadota</taxon>
        <taxon>Gammaproteobacteria</taxon>
        <taxon>Cellvibrionales</taxon>
        <taxon>Cellvibrionaceae</taxon>
        <taxon>Cellvibrio</taxon>
    </lineage>
</organism>
<dbReference type="SUPFAM" id="SSF51445">
    <property type="entry name" value="(Trans)glycosidases"/>
    <property type="match status" value="1"/>
</dbReference>
<dbReference type="PROSITE" id="PS51173">
    <property type="entry name" value="CBM2"/>
    <property type="match status" value="1"/>
</dbReference>
<evidence type="ECO:0000256" key="5">
    <source>
        <dbReference type="ARBA" id="ARBA00023157"/>
    </source>
</evidence>
<keyword evidence="13" id="KW-1185">Reference proteome</keyword>
<evidence type="ECO:0000256" key="1">
    <source>
        <dbReference type="ARBA" id="ARBA00000966"/>
    </source>
</evidence>
<proteinExistence type="inferred from homology"/>
<keyword evidence="7 9" id="KW-0326">Glycosidase</keyword>
<dbReference type="InterPro" id="IPR018087">
    <property type="entry name" value="Glyco_hydro_5_CS"/>
</dbReference>
<keyword evidence="8 9" id="KW-0624">Polysaccharide degradation</keyword>
<dbReference type="RefSeq" id="WP_193908934.1">
    <property type="nucleotide sequence ID" value="NZ_PRDL01000001.1"/>
</dbReference>
<evidence type="ECO:0000256" key="3">
    <source>
        <dbReference type="ARBA" id="ARBA00022801"/>
    </source>
</evidence>
<reference evidence="12" key="1">
    <citation type="submission" date="2018-07" db="EMBL/GenBank/DDBJ databases">
        <title>Genome assembly of strain Ka43.</title>
        <authorList>
            <person name="Kukolya J."/>
            <person name="Nagy I."/>
            <person name="Horvath B."/>
            <person name="Toth A."/>
        </authorList>
    </citation>
    <scope>NUCLEOTIDE SEQUENCE</scope>
    <source>
        <strain evidence="12">KB43</strain>
    </source>
</reference>
<dbReference type="InterPro" id="IPR001919">
    <property type="entry name" value="CBD2"/>
</dbReference>
<keyword evidence="2 10" id="KW-0732">Signal</keyword>
<dbReference type="PROSITE" id="PS00659">
    <property type="entry name" value="GLYCOSYL_HYDROL_F5"/>
    <property type="match status" value="1"/>
</dbReference>
<keyword evidence="3 9" id="KW-0378">Hydrolase</keyword>
<dbReference type="Gene3D" id="2.60.40.290">
    <property type="match status" value="1"/>
</dbReference>
<comment type="caution">
    <text evidence="12">The sequence shown here is derived from an EMBL/GenBank/DDBJ whole genome shotgun (WGS) entry which is preliminary data.</text>
</comment>
<dbReference type="Pfam" id="PF00150">
    <property type="entry name" value="Cellulase"/>
    <property type="match status" value="1"/>
</dbReference>
<protein>
    <recommendedName>
        <fullName evidence="9">Endoglucanase</fullName>
        <ecNumber evidence="9">3.2.1.4</ecNumber>
    </recommendedName>
</protein>
<dbReference type="Pfam" id="PF00553">
    <property type="entry name" value="CBM_2"/>
    <property type="match status" value="1"/>
</dbReference>